<gene>
    <name evidence="8" type="ORF">DNTS_030450</name>
</gene>
<dbReference type="InterPro" id="IPR048561">
    <property type="entry name" value="Dab_PTB"/>
</dbReference>
<dbReference type="SMART" id="SM00462">
    <property type="entry name" value="PTB"/>
    <property type="match status" value="1"/>
</dbReference>
<evidence type="ECO:0000259" key="7">
    <source>
        <dbReference type="PROSITE" id="PS01179"/>
    </source>
</evidence>
<dbReference type="FunFam" id="2.30.29.30:FF:000035">
    <property type="entry name" value="Disabled homolog 2 isoform 1"/>
    <property type="match status" value="1"/>
</dbReference>
<sequence length="517" mass="56947">MMSTETQAEVPTKAKSTTKKEGRRRGQDGSEAALLQRFRSDGVRYKAKLIGIDDVIGTRGAKLCQDAMIKLKGMATSARSKGKHKQRIFLTVSFAGIKIYDERSGVLQHHHSVHEISYIARDTRDHRAFGFVCGNKGNHKFVAIKTSHSAESVILDLRDLFTLVHDIKQREETQKKCQKDKHCEQSIYQSIMEDEVDDPLYQYIVFEAGREPLCGNQSEESVYQVPTTHQNDGIYDVPKHHLKTNLNQFDIFGDMATPPDIHSMPASPAFTLDSGRRRRLLRPELFSHFSPPNVPSGYMSMSALQASHWPHPSLGAQAAPLAFGVQPPLHLTPVLQGGQPVIWGQASLFRPPGAGFQQQWAFVPAQTVGAPPFLVPITTMRPHSCEPPETRSDVTSPQHCKDPNGVEQALSEESTSGTEKAPTREGAEESVGSSELATAQMATEISQMRLSSELPRSKSFNDCGVAVNIEKETVCQSDDPLVTEPSPLPPTGRQVGVPEEVGGSCEQAEEQNDPQSH</sequence>
<dbReference type="Pfam" id="PF21792">
    <property type="entry name" value="DAB2_SBM"/>
    <property type="match status" value="1"/>
</dbReference>
<evidence type="ECO:0000256" key="1">
    <source>
        <dbReference type="ARBA" id="ARBA00004496"/>
    </source>
</evidence>
<name>A0A553MLY7_9TELE</name>
<evidence type="ECO:0000313" key="8">
    <source>
        <dbReference type="EMBL" id="TRY54175.1"/>
    </source>
</evidence>
<dbReference type="InterPro" id="IPR006020">
    <property type="entry name" value="PTB/PI_dom"/>
</dbReference>
<keyword evidence="2" id="KW-0217">Developmental protein</keyword>
<evidence type="ECO:0000256" key="4">
    <source>
        <dbReference type="ARBA" id="ARBA00022553"/>
    </source>
</evidence>
<evidence type="ECO:0000256" key="5">
    <source>
        <dbReference type="ARBA" id="ARBA00022782"/>
    </source>
</evidence>
<feature type="region of interest" description="Disordered" evidence="6">
    <location>
        <begin position="379"/>
        <end position="436"/>
    </location>
</feature>
<dbReference type="AlphaFoldDB" id="A0A553MLY7"/>
<dbReference type="Pfam" id="PF00640">
    <property type="entry name" value="PID"/>
    <property type="match status" value="1"/>
</dbReference>
<dbReference type="EMBL" id="SRMA01027358">
    <property type="protein sequence ID" value="TRY54175.1"/>
    <property type="molecule type" value="Genomic_DNA"/>
</dbReference>
<dbReference type="OrthoDB" id="10069833at2759"/>
<dbReference type="InterPro" id="IPR011993">
    <property type="entry name" value="PH-like_dom_sf"/>
</dbReference>
<comment type="caution">
    <text evidence="8">The sequence shown here is derived from an EMBL/GenBank/DDBJ whole genome shotgun (WGS) entry which is preliminary data.</text>
</comment>
<evidence type="ECO:0000256" key="6">
    <source>
        <dbReference type="SAM" id="MobiDB-lite"/>
    </source>
</evidence>
<feature type="compositionally biased region" description="Acidic residues" evidence="6">
    <location>
        <begin position="507"/>
        <end position="517"/>
    </location>
</feature>
<dbReference type="SUPFAM" id="SSF50729">
    <property type="entry name" value="PH domain-like"/>
    <property type="match status" value="1"/>
</dbReference>
<accession>A0A553MLY7</accession>
<keyword evidence="9" id="KW-1185">Reference proteome</keyword>
<proteinExistence type="predicted"/>
<dbReference type="Proteomes" id="UP000316079">
    <property type="component" value="Unassembled WGS sequence"/>
</dbReference>
<feature type="region of interest" description="Disordered" evidence="6">
    <location>
        <begin position="1"/>
        <end position="30"/>
    </location>
</feature>
<dbReference type="Gene3D" id="2.30.29.30">
    <property type="entry name" value="Pleckstrin-homology domain (PH domain)/Phosphotyrosine-binding domain (PTB)"/>
    <property type="match status" value="1"/>
</dbReference>
<dbReference type="GO" id="GO:0001764">
    <property type="term" value="P:neuron migration"/>
    <property type="evidence" value="ECO:0007669"/>
    <property type="project" value="TreeGrafter"/>
</dbReference>
<feature type="compositionally biased region" description="Basic and acidic residues" evidence="6">
    <location>
        <begin position="18"/>
        <end position="28"/>
    </location>
</feature>
<keyword evidence="5" id="KW-0221">Differentiation</keyword>
<organism evidence="8 9">
    <name type="scientific">Danionella cerebrum</name>
    <dbReference type="NCBI Taxonomy" id="2873325"/>
    <lineage>
        <taxon>Eukaryota</taxon>
        <taxon>Metazoa</taxon>
        <taxon>Chordata</taxon>
        <taxon>Craniata</taxon>
        <taxon>Vertebrata</taxon>
        <taxon>Euteleostomi</taxon>
        <taxon>Actinopterygii</taxon>
        <taxon>Neopterygii</taxon>
        <taxon>Teleostei</taxon>
        <taxon>Ostariophysi</taxon>
        <taxon>Cypriniformes</taxon>
        <taxon>Danionidae</taxon>
        <taxon>Danioninae</taxon>
        <taxon>Danionella</taxon>
    </lineage>
</organism>
<evidence type="ECO:0000256" key="2">
    <source>
        <dbReference type="ARBA" id="ARBA00022473"/>
    </source>
</evidence>
<dbReference type="InterPro" id="IPR048559">
    <property type="entry name" value="DAB1/2_SBM"/>
</dbReference>
<feature type="region of interest" description="Disordered" evidence="6">
    <location>
        <begin position="472"/>
        <end position="517"/>
    </location>
</feature>
<dbReference type="CDD" id="cd01215">
    <property type="entry name" value="PTB_Dab"/>
    <property type="match status" value="1"/>
</dbReference>
<keyword evidence="3" id="KW-0963">Cytoplasm</keyword>
<dbReference type="PANTHER" id="PTHR47695:SF4">
    <property type="entry name" value="DISABLED HOMOLOG 1"/>
    <property type="match status" value="1"/>
</dbReference>
<dbReference type="PROSITE" id="PS01179">
    <property type="entry name" value="PID"/>
    <property type="match status" value="1"/>
</dbReference>
<feature type="domain" description="PID" evidence="7">
    <location>
        <begin position="41"/>
        <end position="172"/>
    </location>
</feature>
<reference evidence="8 9" key="1">
    <citation type="journal article" date="2019" name="Sci. Data">
        <title>Hybrid genome assembly and annotation of Danionella translucida.</title>
        <authorList>
            <person name="Kadobianskyi M."/>
            <person name="Schulze L."/>
            <person name="Schuelke M."/>
            <person name="Judkewitz B."/>
        </authorList>
    </citation>
    <scope>NUCLEOTIDE SEQUENCE [LARGE SCALE GENOMIC DNA]</scope>
    <source>
        <strain evidence="8 9">Bolton</strain>
    </source>
</reference>
<keyword evidence="4" id="KW-0597">Phosphoprotein</keyword>
<evidence type="ECO:0000256" key="3">
    <source>
        <dbReference type="ARBA" id="ARBA00022490"/>
    </source>
</evidence>
<evidence type="ECO:0000313" key="9">
    <source>
        <dbReference type="Proteomes" id="UP000316079"/>
    </source>
</evidence>
<dbReference type="STRING" id="623744.A0A553MLY7"/>
<feature type="compositionally biased region" description="Basic and acidic residues" evidence="6">
    <location>
        <begin position="383"/>
        <end position="392"/>
    </location>
</feature>
<dbReference type="GO" id="GO:0005737">
    <property type="term" value="C:cytoplasm"/>
    <property type="evidence" value="ECO:0007669"/>
    <property type="project" value="UniProtKB-SubCell"/>
</dbReference>
<comment type="subcellular location">
    <subcellularLocation>
        <location evidence="1">Cytoplasm</location>
    </subcellularLocation>
</comment>
<protein>
    <recommendedName>
        <fullName evidence="7">PID domain-containing protein</fullName>
    </recommendedName>
</protein>
<dbReference type="PANTHER" id="PTHR47695">
    <property type="entry name" value="PID DOMAIN-CONTAINING PROTEIN"/>
    <property type="match status" value="1"/>
</dbReference>